<evidence type="ECO:0000256" key="1">
    <source>
        <dbReference type="ARBA" id="ARBA00001946"/>
    </source>
</evidence>
<keyword evidence="4" id="KW-0285">Flavoprotein</keyword>
<evidence type="ECO:0000313" key="11">
    <source>
        <dbReference type="EMBL" id="MDC7227526.1"/>
    </source>
</evidence>
<dbReference type="GO" id="GO:0016740">
    <property type="term" value="F:transferase activity"/>
    <property type="evidence" value="ECO:0007669"/>
    <property type="project" value="UniProtKB-KW"/>
</dbReference>
<keyword evidence="7" id="KW-0274">FAD</keyword>
<dbReference type="EC" id="2.7.1.180" evidence="2"/>
<keyword evidence="6" id="KW-0479">Metal-binding</keyword>
<evidence type="ECO:0000256" key="10">
    <source>
        <dbReference type="ARBA" id="ARBA00048540"/>
    </source>
</evidence>
<comment type="caution">
    <text evidence="11">The sequence shown here is derived from an EMBL/GenBank/DDBJ whole genome shotgun (WGS) entry which is preliminary data.</text>
</comment>
<keyword evidence="5 11" id="KW-0808">Transferase</keyword>
<dbReference type="Gene3D" id="3.10.520.10">
    <property type="entry name" value="ApbE-like domains"/>
    <property type="match status" value="1"/>
</dbReference>
<proteinExistence type="predicted"/>
<evidence type="ECO:0000313" key="12">
    <source>
        <dbReference type="Proteomes" id="UP001221217"/>
    </source>
</evidence>
<evidence type="ECO:0000256" key="6">
    <source>
        <dbReference type="ARBA" id="ARBA00022723"/>
    </source>
</evidence>
<dbReference type="Proteomes" id="UP001221217">
    <property type="component" value="Unassembled WGS sequence"/>
</dbReference>
<keyword evidence="8" id="KW-0460">Magnesium</keyword>
<comment type="catalytic activity">
    <reaction evidence="10">
        <text>L-threonyl-[protein] + FAD = FMN-L-threonyl-[protein] + AMP + H(+)</text>
        <dbReference type="Rhea" id="RHEA:36847"/>
        <dbReference type="Rhea" id="RHEA-COMP:11060"/>
        <dbReference type="Rhea" id="RHEA-COMP:11061"/>
        <dbReference type="ChEBI" id="CHEBI:15378"/>
        <dbReference type="ChEBI" id="CHEBI:30013"/>
        <dbReference type="ChEBI" id="CHEBI:57692"/>
        <dbReference type="ChEBI" id="CHEBI:74257"/>
        <dbReference type="ChEBI" id="CHEBI:456215"/>
        <dbReference type="EC" id="2.7.1.180"/>
    </reaction>
</comment>
<reference evidence="11 12" key="1">
    <citation type="submission" date="2022-12" db="EMBL/GenBank/DDBJ databases">
        <title>Metagenome assembled genome from gulf of manar.</title>
        <authorList>
            <person name="Kohli P."/>
            <person name="Pk S."/>
            <person name="Venkata Ramana C."/>
            <person name="Sasikala C."/>
        </authorList>
    </citation>
    <scope>NUCLEOTIDE SEQUENCE [LARGE SCALE GENOMIC DNA]</scope>
    <source>
        <strain evidence="11">JB008</strain>
    </source>
</reference>
<dbReference type="AlphaFoldDB" id="A0AAJ1IK00"/>
<evidence type="ECO:0000256" key="7">
    <source>
        <dbReference type="ARBA" id="ARBA00022827"/>
    </source>
</evidence>
<dbReference type="InterPro" id="IPR003374">
    <property type="entry name" value="ApbE-like_sf"/>
</dbReference>
<protein>
    <recommendedName>
        <fullName evidence="3">FAD:protein FMN transferase</fullName>
        <ecNumber evidence="2">2.7.1.180</ecNumber>
    </recommendedName>
    <alternativeName>
        <fullName evidence="9">Flavin transferase</fullName>
    </alternativeName>
</protein>
<evidence type="ECO:0000256" key="3">
    <source>
        <dbReference type="ARBA" id="ARBA00016337"/>
    </source>
</evidence>
<dbReference type="PANTHER" id="PTHR30040:SF2">
    <property type="entry name" value="FAD:PROTEIN FMN TRANSFERASE"/>
    <property type="match status" value="1"/>
</dbReference>
<evidence type="ECO:0000256" key="2">
    <source>
        <dbReference type="ARBA" id="ARBA00011955"/>
    </source>
</evidence>
<evidence type="ECO:0000256" key="4">
    <source>
        <dbReference type="ARBA" id="ARBA00022630"/>
    </source>
</evidence>
<evidence type="ECO:0000256" key="9">
    <source>
        <dbReference type="ARBA" id="ARBA00031306"/>
    </source>
</evidence>
<dbReference type="Pfam" id="PF02424">
    <property type="entry name" value="ApbE"/>
    <property type="match status" value="1"/>
</dbReference>
<dbReference type="EMBL" id="JAQQAL010000027">
    <property type="protein sequence ID" value="MDC7227526.1"/>
    <property type="molecule type" value="Genomic_DNA"/>
</dbReference>
<dbReference type="InterPro" id="IPR024932">
    <property type="entry name" value="ApbE"/>
</dbReference>
<dbReference type="PANTHER" id="PTHR30040">
    <property type="entry name" value="THIAMINE BIOSYNTHESIS LIPOPROTEIN APBE"/>
    <property type="match status" value="1"/>
</dbReference>
<accession>A0AAJ1IK00</accession>
<organism evidence="11 12">
    <name type="scientific">Candidatus Thalassospirochaeta sargassi</name>
    <dbReference type="NCBI Taxonomy" id="3119039"/>
    <lineage>
        <taxon>Bacteria</taxon>
        <taxon>Pseudomonadati</taxon>
        <taxon>Spirochaetota</taxon>
        <taxon>Spirochaetia</taxon>
        <taxon>Spirochaetales</taxon>
        <taxon>Spirochaetaceae</taxon>
        <taxon>Candidatus Thalassospirochaeta</taxon>
    </lineage>
</organism>
<name>A0AAJ1IK00_9SPIO</name>
<dbReference type="SUPFAM" id="SSF143631">
    <property type="entry name" value="ApbE-like"/>
    <property type="match status" value="1"/>
</dbReference>
<sequence length="172" mass="17920">GIAKGFAADAAAAKLRSEGINSALINLGGNVLALGSKADGSSWRIGIQNPDSSRGDYIGIADISSKAVVTSGKYERFFIAPDGRRYHHILSTSDGYPVENGISQVSIIASDSMTADAMSTAVFSLGLNEGLKTAENISNAEAIIVLESGDVYITSGLSESFKLTDPTFKIVN</sequence>
<feature type="non-terminal residue" evidence="11">
    <location>
        <position position="1"/>
    </location>
</feature>
<evidence type="ECO:0000256" key="5">
    <source>
        <dbReference type="ARBA" id="ARBA00022679"/>
    </source>
</evidence>
<gene>
    <name evidence="11" type="ORF">PQJ61_12245</name>
</gene>
<dbReference type="GO" id="GO:0046872">
    <property type="term" value="F:metal ion binding"/>
    <property type="evidence" value="ECO:0007669"/>
    <property type="project" value="UniProtKB-KW"/>
</dbReference>
<evidence type="ECO:0000256" key="8">
    <source>
        <dbReference type="ARBA" id="ARBA00022842"/>
    </source>
</evidence>
<comment type="cofactor">
    <cofactor evidence="1">
        <name>Mg(2+)</name>
        <dbReference type="ChEBI" id="CHEBI:18420"/>
    </cofactor>
</comment>